<accession>A0A9C6WQL2</accession>
<comment type="function">
    <text evidence="1">Catalyzes the last step of tRNA splicing, the transfer of the splice junction 2'-phosphate from ligated tRNA to NAD to produce ADP-ribose 1''-2'' cyclic phosphate.</text>
</comment>
<dbReference type="RefSeq" id="XP_052113435.1">
    <property type="nucleotide sequence ID" value="XM_052257475.1"/>
</dbReference>
<dbReference type="InterPro" id="IPR036875">
    <property type="entry name" value="Znf_CCHC_sf"/>
</dbReference>
<dbReference type="GeneID" id="107475521"/>
<dbReference type="InterPro" id="IPR001878">
    <property type="entry name" value="Znf_CCHC"/>
</dbReference>
<evidence type="ECO:0000313" key="5">
    <source>
        <dbReference type="Proteomes" id="UP000515211"/>
    </source>
</evidence>
<dbReference type="Pfam" id="PF00098">
    <property type="entry name" value="zf-CCHC"/>
    <property type="match status" value="1"/>
</dbReference>
<sequence length="448" mass="52280">MVNKLGGKILMENTVGSNTVAYTLRQSNRPPFFNGKYYNYWKERMKFFVQSVDYNLWKIIINGPQIPTKTGGDGVVTPKTEAEWNEDDKKKVELNAKAVNMLYCAINLEEYQKISRCKTAKEIWDKLQVIHEGTTQVKEMRIDMLRKEYEMFSMKEKESIDDMFERFSIIINSLDAMEITHSEEMLVRKVLRSLTKEWKTKVTVISKSSNLSQMTYDELREKLLAYEIIHIKNDTKKKVVNLKSYTESLDDESSDCLSDDDFVVFVRELRKMMRLKERSKGGNSKESKKDKVICRNCREVEHYKYDCPKLKKEDKSRKDKKKGLKPIASFDMRNDRDRTRGCDGGGSFGKDKIDALSRLLTRILRHMASELNLDMRSDGYVKVNDLLKLNMKTFANIPLRSHNIDDVREAVRKDNKQRFSLIEENGKLLIRANQGHTISVNYSVLVEC</sequence>
<dbReference type="Gene3D" id="1.10.10.970">
    <property type="entry name" value="RNA 2'-phosphotransferase, Tpt1/KptA family, N-terminal domain"/>
    <property type="match status" value="1"/>
</dbReference>
<dbReference type="AlphaFoldDB" id="A0A9C6WQL2"/>
<dbReference type="SUPFAM" id="SSF56399">
    <property type="entry name" value="ADP-ribosylation"/>
    <property type="match status" value="1"/>
</dbReference>
<dbReference type="GO" id="GO:0003676">
    <property type="term" value="F:nucleic acid binding"/>
    <property type="evidence" value="ECO:0007669"/>
    <property type="project" value="InterPro"/>
</dbReference>
<keyword evidence="5" id="KW-1185">Reference proteome</keyword>
<dbReference type="SUPFAM" id="SSF57756">
    <property type="entry name" value="Retrovirus zinc finger-like domains"/>
    <property type="match status" value="1"/>
</dbReference>
<reference evidence="5" key="1">
    <citation type="journal article" date="2016" name="Nat. Genet.">
        <title>The genome sequences of Arachis duranensis and Arachis ipaensis, the diploid ancestors of cultivated peanut.</title>
        <authorList>
            <person name="Bertioli D.J."/>
            <person name="Cannon S.B."/>
            <person name="Froenicke L."/>
            <person name="Huang G."/>
            <person name="Farmer A.D."/>
            <person name="Cannon E.K."/>
            <person name="Liu X."/>
            <person name="Gao D."/>
            <person name="Clevenger J."/>
            <person name="Dash S."/>
            <person name="Ren L."/>
            <person name="Moretzsohn M.C."/>
            <person name="Shirasawa K."/>
            <person name="Huang W."/>
            <person name="Vidigal B."/>
            <person name="Abernathy B."/>
            <person name="Chu Y."/>
            <person name="Niederhuth C.E."/>
            <person name="Umale P."/>
            <person name="Araujo A.C."/>
            <person name="Kozik A."/>
            <person name="Kim K.D."/>
            <person name="Burow M.D."/>
            <person name="Varshney R.K."/>
            <person name="Wang X."/>
            <person name="Zhang X."/>
            <person name="Barkley N."/>
            <person name="Guimaraes P.M."/>
            <person name="Isobe S."/>
            <person name="Guo B."/>
            <person name="Liao B."/>
            <person name="Stalker H.T."/>
            <person name="Schmitz R.J."/>
            <person name="Scheffler B.E."/>
            <person name="Leal-Bertioli S.C."/>
            <person name="Xun X."/>
            <person name="Jackson S.A."/>
            <person name="Michelmore R."/>
            <person name="Ozias-Akins P."/>
        </authorList>
    </citation>
    <scope>NUCLEOTIDE SEQUENCE [LARGE SCALE GENOMIC DNA]</scope>
    <source>
        <strain evidence="5">cv. V14167</strain>
    </source>
</reference>
<dbReference type="GO" id="GO:0006388">
    <property type="term" value="P:tRNA splicing, via endonucleolytic cleavage and ligation"/>
    <property type="evidence" value="ECO:0007669"/>
    <property type="project" value="TreeGrafter"/>
</dbReference>
<gene>
    <name evidence="6" type="primary">LOC107475521</name>
</gene>
<dbReference type="Pfam" id="PF14223">
    <property type="entry name" value="Retrotran_gag_2"/>
    <property type="match status" value="1"/>
</dbReference>
<evidence type="ECO:0000256" key="2">
    <source>
        <dbReference type="ARBA" id="ARBA00012007"/>
    </source>
</evidence>
<proteinExistence type="predicted"/>
<organism evidence="5 6">
    <name type="scientific">Arachis duranensis</name>
    <name type="common">Wild peanut</name>
    <dbReference type="NCBI Taxonomy" id="130453"/>
    <lineage>
        <taxon>Eukaryota</taxon>
        <taxon>Viridiplantae</taxon>
        <taxon>Streptophyta</taxon>
        <taxon>Embryophyta</taxon>
        <taxon>Tracheophyta</taxon>
        <taxon>Spermatophyta</taxon>
        <taxon>Magnoliopsida</taxon>
        <taxon>eudicotyledons</taxon>
        <taxon>Gunneridae</taxon>
        <taxon>Pentapetalae</taxon>
        <taxon>rosids</taxon>
        <taxon>fabids</taxon>
        <taxon>Fabales</taxon>
        <taxon>Fabaceae</taxon>
        <taxon>Papilionoideae</taxon>
        <taxon>50 kb inversion clade</taxon>
        <taxon>dalbergioids sensu lato</taxon>
        <taxon>Dalbergieae</taxon>
        <taxon>Pterocarpus clade</taxon>
        <taxon>Arachis</taxon>
    </lineage>
</organism>
<dbReference type="EC" id="2.7.1.160" evidence="2"/>
<dbReference type="PANTHER" id="PTHR12684">
    <property type="entry name" value="PUTATIVE PHOSPHOTRANSFERASE"/>
    <property type="match status" value="1"/>
</dbReference>
<evidence type="ECO:0000313" key="6">
    <source>
        <dbReference type="RefSeq" id="XP_052113435.1"/>
    </source>
</evidence>
<dbReference type="InterPro" id="IPR042080">
    <property type="entry name" value="RNA_2'-PTrans_N"/>
</dbReference>
<feature type="domain" description="CCHC-type" evidence="4">
    <location>
        <begin position="293"/>
        <end position="309"/>
    </location>
</feature>
<evidence type="ECO:0000256" key="1">
    <source>
        <dbReference type="ARBA" id="ARBA00003343"/>
    </source>
</evidence>
<evidence type="ECO:0000256" key="3">
    <source>
        <dbReference type="ARBA" id="ARBA00047949"/>
    </source>
</evidence>
<dbReference type="GO" id="GO:0000215">
    <property type="term" value="F:tRNA 2'-phosphotransferase activity"/>
    <property type="evidence" value="ECO:0007669"/>
    <property type="project" value="UniProtKB-EC"/>
</dbReference>
<protein>
    <recommendedName>
        <fullName evidence="2">2'-phosphotransferase</fullName>
        <ecNumber evidence="2">2.7.1.160</ecNumber>
    </recommendedName>
</protein>
<name>A0A9C6WQL2_ARADU</name>
<dbReference type="InterPro" id="IPR002745">
    <property type="entry name" value="Ptrans_KptA/Tpt1"/>
</dbReference>
<dbReference type="Gene3D" id="4.10.60.10">
    <property type="entry name" value="Zinc finger, CCHC-type"/>
    <property type="match status" value="1"/>
</dbReference>
<dbReference type="PANTHER" id="PTHR12684:SF2">
    <property type="entry name" value="TRNA 2'-PHOSPHOTRANSFERASE 1"/>
    <property type="match status" value="1"/>
</dbReference>
<comment type="catalytic activity">
    <reaction evidence="3">
        <text>2'-phospho-[ligated tRNA] + NAD(+) = mature tRNA + ADP-alpha-D-ribose 1'',2''-cyclic phosphate + nicotinamide</text>
        <dbReference type="Rhea" id="RHEA:23324"/>
        <dbReference type="Rhea" id="RHEA-COMP:11106"/>
        <dbReference type="Rhea" id="RHEA-COMP:11107"/>
        <dbReference type="ChEBI" id="CHEBI:17154"/>
        <dbReference type="ChEBI" id="CHEBI:57540"/>
        <dbReference type="ChEBI" id="CHEBI:76596"/>
        <dbReference type="ChEBI" id="CHEBI:82883"/>
        <dbReference type="ChEBI" id="CHEBI:85027"/>
        <dbReference type="EC" id="2.7.1.160"/>
    </reaction>
</comment>
<dbReference type="Pfam" id="PF01885">
    <property type="entry name" value="PTS_2-RNA"/>
    <property type="match status" value="1"/>
</dbReference>
<reference evidence="6" key="2">
    <citation type="submission" date="2025-08" db="UniProtKB">
        <authorList>
            <consortium name="RefSeq"/>
        </authorList>
    </citation>
    <scope>IDENTIFICATION</scope>
    <source>
        <tissue evidence="6">Whole plant</tissue>
    </source>
</reference>
<dbReference type="Proteomes" id="UP000515211">
    <property type="component" value="Chromosome 2"/>
</dbReference>
<evidence type="ECO:0000259" key="4">
    <source>
        <dbReference type="Pfam" id="PF00098"/>
    </source>
</evidence>
<dbReference type="GO" id="GO:0008270">
    <property type="term" value="F:zinc ion binding"/>
    <property type="evidence" value="ECO:0007669"/>
    <property type="project" value="InterPro"/>
</dbReference>